<dbReference type="EMBL" id="MPUH01000235">
    <property type="protein sequence ID" value="OMJ85496.1"/>
    <property type="molecule type" value="Genomic_DNA"/>
</dbReference>
<feature type="compositionally biased region" description="Polar residues" evidence="1">
    <location>
        <begin position="81"/>
        <end position="90"/>
    </location>
</feature>
<gene>
    <name evidence="2" type="ORF">SteCoe_13182</name>
</gene>
<feature type="region of interest" description="Disordered" evidence="1">
    <location>
        <begin position="81"/>
        <end position="118"/>
    </location>
</feature>
<sequence length="144" mass="16615">MKNLKRRSAKEDFILDSTRLSNKRPEYNGLIDPNLTSFFSSPHRRKILKKQKLISPTGEINEKLCQKRITAIVSNTLSFRKSSLSPMNGKQNKHDFSLTPEDKTLNAKKNNVRSDKLPSIQPMSSVQFKEMLNKRRSLAIDDRL</sequence>
<comment type="caution">
    <text evidence="2">The sequence shown here is derived from an EMBL/GenBank/DDBJ whole genome shotgun (WGS) entry which is preliminary data.</text>
</comment>
<organism evidence="2 3">
    <name type="scientific">Stentor coeruleus</name>
    <dbReference type="NCBI Taxonomy" id="5963"/>
    <lineage>
        <taxon>Eukaryota</taxon>
        <taxon>Sar</taxon>
        <taxon>Alveolata</taxon>
        <taxon>Ciliophora</taxon>
        <taxon>Postciliodesmatophora</taxon>
        <taxon>Heterotrichea</taxon>
        <taxon>Heterotrichida</taxon>
        <taxon>Stentoridae</taxon>
        <taxon>Stentor</taxon>
    </lineage>
</organism>
<evidence type="ECO:0000313" key="3">
    <source>
        <dbReference type="Proteomes" id="UP000187209"/>
    </source>
</evidence>
<evidence type="ECO:0000256" key="1">
    <source>
        <dbReference type="SAM" id="MobiDB-lite"/>
    </source>
</evidence>
<evidence type="ECO:0000313" key="2">
    <source>
        <dbReference type="EMBL" id="OMJ85496.1"/>
    </source>
</evidence>
<dbReference type="Proteomes" id="UP000187209">
    <property type="component" value="Unassembled WGS sequence"/>
</dbReference>
<reference evidence="2 3" key="1">
    <citation type="submission" date="2016-11" db="EMBL/GenBank/DDBJ databases">
        <title>The macronuclear genome of Stentor coeruleus: a giant cell with tiny introns.</title>
        <authorList>
            <person name="Slabodnick M."/>
            <person name="Ruby J.G."/>
            <person name="Reiff S.B."/>
            <person name="Swart E.C."/>
            <person name="Gosai S."/>
            <person name="Prabakaran S."/>
            <person name="Witkowska E."/>
            <person name="Larue G.E."/>
            <person name="Fisher S."/>
            <person name="Freeman R.M."/>
            <person name="Gunawardena J."/>
            <person name="Chu W."/>
            <person name="Stover N.A."/>
            <person name="Gregory B.D."/>
            <person name="Nowacki M."/>
            <person name="Derisi J."/>
            <person name="Roy S.W."/>
            <person name="Marshall W.F."/>
            <person name="Sood P."/>
        </authorList>
    </citation>
    <scope>NUCLEOTIDE SEQUENCE [LARGE SCALE GENOMIC DNA]</scope>
    <source>
        <strain evidence="2">WM001</strain>
    </source>
</reference>
<protein>
    <submittedName>
        <fullName evidence="2">Uncharacterized protein</fullName>
    </submittedName>
</protein>
<dbReference type="OrthoDB" id="8197715at2759"/>
<feature type="compositionally biased region" description="Basic and acidic residues" evidence="1">
    <location>
        <begin position="92"/>
        <end position="105"/>
    </location>
</feature>
<dbReference type="AlphaFoldDB" id="A0A1R2C922"/>
<keyword evidence="3" id="KW-1185">Reference proteome</keyword>
<accession>A0A1R2C922</accession>
<proteinExistence type="predicted"/>
<name>A0A1R2C922_9CILI</name>